<feature type="compositionally biased region" description="Basic and acidic residues" evidence="1">
    <location>
        <begin position="18"/>
        <end position="27"/>
    </location>
</feature>
<sequence length="27" mass="3088">MIRDRARASPPTPLRSARLRDTSHLRG</sequence>
<feature type="region of interest" description="Disordered" evidence="1">
    <location>
        <begin position="1"/>
        <end position="27"/>
    </location>
</feature>
<evidence type="ECO:0000256" key="1">
    <source>
        <dbReference type="SAM" id="MobiDB-lite"/>
    </source>
</evidence>
<reference evidence="2 3" key="1">
    <citation type="journal article" date="2012" name="Genome Biol.">
        <title>Genome and low-iron response of an oceanic diatom adapted to chronic iron limitation.</title>
        <authorList>
            <person name="Lommer M."/>
            <person name="Specht M."/>
            <person name="Roy A.S."/>
            <person name="Kraemer L."/>
            <person name="Andreson R."/>
            <person name="Gutowska M.A."/>
            <person name="Wolf J."/>
            <person name="Bergner S.V."/>
            <person name="Schilhabel M.B."/>
            <person name="Klostermeier U.C."/>
            <person name="Beiko R.G."/>
            <person name="Rosenstiel P."/>
            <person name="Hippler M."/>
            <person name="Laroche J."/>
        </authorList>
    </citation>
    <scope>NUCLEOTIDE SEQUENCE [LARGE SCALE GENOMIC DNA]</scope>
    <source>
        <strain evidence="2 3">CCMP1005</strain>
    </source>
</reference>
<feature type="non-terminal residue" evidence="2">
    <location>
        <position position="27"/>
    </location>
</feature>
<dbReference type="Proteomes" id="UP000266841">
    <property type="component" value="Unassembled WGS sequence"/>
</dbReference>
<organism evidence="2 3">
    <name type="scientific">Thalassiosira oceanica</name>
    <name type="common">Marine diatom</name>
    <dbReference type="NCBI Taxonomy" id="159749"/>
    <lineage>
        <taxon>Eukaryota</taxon>
        <taxon>Sar</taxon>
        <taxon>Stramenopiles</taxon>
        <taxon>Ochrophyta</taxon>
        <taxon>Bacillariophyta</taxon>
        <taxon>Coscinodiscophyceae</taxon>
        <taxon>Thalassiosirophycidae</taxon>
        <taxon>Thalassiosirales</taxon>
        <taxon>Thalassiosiraceae</taxon>
        <taxon>Thalassiosira</taxon>
    </lineage>
</organism>
<keyword evidence="3" id="KW-1185">Reference proteome</keyword>
<dbReference type="AlphaFoldDB" id="K0T4I0"/>
<evidence type="ECO:0000313" key="2">
    <source>
        <dbReference type="EMBL" id="EJK68271.1"/>
    </source>
</evidence>
<comment type="caution">
    <text evidence="2">The sequence shown here is derived from an EMBL/GenBank/DDBJ whole genome shotgun (WGS) entry which is preliminary data.</text>
</comment>
<accession>K0T4I0</accession>
<name>K0T4I0_THAOC</name>
<evidence type="ECO:0000313" key="3">
    <source>
        <dbReference type="Proteomes" id="UP000266841"/>
    </source>
</evidence>
<dbReference type="EMBL" id="AGNL01011650">
    <property type="protein sequence ID" value="EJK68271.1"/>
    <property type="molecule type" value="Genomic_DNA"/>
</dbReference>
<protein>
    <submittedName>
        <fullName evidence="2">Uncharacterized protein</fullName>
    </submittedName>
</protein>
<gene>
    <name evidence="2" type="ORF">THAOC_10566</name>
</gene>
<proteinExistence type="predicted"/>